<dbReference type="RefSeq" id="WP_104810205.1">
    <property type="nucleotide sequence ID" value="NZ_MQUA01000013.1"/>
</dbReference>
<name>A0A2S7KZS6_9FLAO</name>
<dbReference type="Proteomes" id="UP000239522">
    <property type="component" value="Unassembled WGS sequence"/>
</dbReference>
<proteinExistence type="predicted"/>
<gene>
    <name evidence="1" type="ORF">BST83_13210</name>
</gene>
<comment type="caution">
    <text evidence="1">The sequence shown here is derived from an EMBL/GenBank/DDBJ whole genome shotgun (WGS) entry which is preliminary data.</text>
</comment>
<dbReference type="EMBL" id="MQUA01000013">
    <property type="protein sequence ID" value="PQB08003.1"/>
    <property type="molecule type" value="Genomic_DNA"/>
</dbReference>
<reference evidence="1 2" key="1">
    <citation type="submission" date="2016-11" db="EMBL/GenBank/DDBJ databases">
        <title>Trade-off between light-utilization and light-protection in marine flavobacteria.</title>
        <authorList>
            <person name="Kumagai Y."/>
        </authorList>
    </citation>
    <scope>NUCLEOTIDE SEQUENCE [LARGE SCALE GENOMIC DNA]</scope>
    <source>
        <strain evidence="1 2">ATCC 700397</strain>
    </source>
</reference>
<dbReference type="AlphaFoldDB" id="A0A2S7KZS6"/>
<evidence type="ECO:0000313" key="2">
    <source>
        <dbReference type="Proteomes" id="UP000239522"/>
    </source>
</evidence>
<evidence type="ECO:0000313" key="1">
    <source>
        <dbReference type="EMBL" id="PQB08003.1"/>
    </source>
</evidence>
<organism evidence="1 2">
    <name type="scientific">Polaribacter filamentus</name>
    <dbReference type="NCBI Taxonomy" id="53483"/>
    <lineage>
        <taxon>Bacteria</taxon>
        <taxon>Pseudomonadati</taxon>
        <taxon>Bacteroidota</taxon>
        <taxon>Flavobacteriia</taxon>
        <taxon>Flavobacteriales</taxon>
        <taxon>Flavobacteriaceae</taxon>
    </lineage>
</organism>
<protein>
    <submittedName>
        <fullName evidence="1">Uncharacterized protein</fullName>
    </submittedName>
</protein>
<sequence>MSENTQKFITIKQICTGCQKTFYKDAKILDVPVDFKISDIKKQLKAPPDHCPECKKQVDATFSFYHEQKLTE</sequence>
<accession>A0A2S7KZS6</accession>
<keyword evidence="2" id="KW-1185">Reference proteome</keyword>